<dbReference type="InterPro" id="IPR027417">
    <property type="entry name" value="P-loop_NTPase"/>
</dbReference>
<dbReference type="KEGG" id="rom:EI983_02280"/>
<accession>A0A6I6IX06</accession>
<dbReference type="EMBL" id="CP034348">
    <property type="protein sequence ID" value="QGX97168.1"/>
    <property type="molecule type" value="Genomic_DNA"/>
</dbReference>
<evidence type="ECO:0008006" key="3">
    <source>
        <dbReference type="Google" id="ProtNLM"/>
    </source>
</evidence>
<gene>
    <name evidence="1" type="ORF">EI983_02280</name>
</gene>
<proteinExistence type="predicted"/>
<keyword evidence="2" id="KW-1185">Reference proteome</keyword>
<evidence type="ECO:0000313" key="2">
    <source>
        <dbReference type="Proteomes" id="UP000428330"/>
    </source>
</evidence>
<dbReference type="Gene3D" id="3.40.50.300">
    <property type="entry name" value="P-loop containing nucleotide triphosphate hydrolases"/>
    <property type="match status" value="1"/>
</dbReference>
<name>A0A6I6IX06_9RHOB</name>
<dbReference type="OrthoDB" id="7630980at2"/>
<dbReference type="AlphaFoldDB" id="A0A6I6IX06"/>
<reference evidence="2" key="1">
    <citation type="submission" date="2018-12" db="EMBL/GenBank/DDBJ databases">
        <title>Complete genome sequence of Roseovarius sp. MME-070.</title>
        <authorList>
            <person name="Nam Y.-D."/>
            <person name="Kang J."/>
            <person name="Chung W.-H."/>
            <person name="Park Y.S."/>
        </authorList>
    </citation>
    <scope>NUCLEOTIDE SEQUENCE [LARGE SCALE GENOMIC DNA]</scope>
    <source>
        <strain evidence="2">MME-070</strain>
    </source>
</reference>
<evidence type="ECO:0000313" key="1">
    <source>
        <dbReference type="EMBL" id="QGX97168.1"/>
    </source>
</evidence>
<dbReference type="RefSeq" id="WP_157705673.1">
    <property type="nucleotide sequence ID" value="NZ_CP034348.1"/>
</dbReference>
<protein>
    <recommendedName>
        <fullName evidence="3">Protein ImuA</fullName>
    </recommendedName>
</protein>
<dbReference type="Proteomes" id="UP000428330">
    <property type="component" value="Chromosome"/>
</dbReference>
<organism evidence="1 2">
    <name type="scientific">Roseovarius faecimaris</name>
    <dbReference type="NCBI Taxonomy" id="2494550"/>
    <lineage>
        <taxon>Bacteria</taxon>
        <taxon>Pseudomonadati</taxon>
        <taxon>Pseudomonadota</taxon>
        <taxon>Alphaproteobacteria</taxon>
        <taxon>Rhodobacterales</taxon>
        <taxon>Roseobacteraceae</taxon>
        <taxon>Roseovarius</taxon>
    </lineage>
</organism>
<sequence>MTRPDPHITLLPGAPLRLARCHEAEGPGATGFALALAAMLDGPLLWIAQSWTPEQLNPVGISRYIDPARLLLVTPKDQDDALAVAEDALRAGAVRLVIVEVTKPLSLLAGRRLQLAAEAGRTTALCLIPEGAGSNAADTRWHCAPVFDPADSTHARWEIIKNKKGTLAAFTVHWDEQTRRISLVSPPGQ</sequence>
<dbReference type="SUPFAM" id="SSF52540">
    <property type="entry name" value="P-loop containing nucleoside triphosphate hydrolases"/>
    <property type="match status" value="1"/>
</dbReference>